<feature type="domain" description="SPOR" evidence="2">
    <location>
        <begin position="197"/>
        <end position="235"/>
    </location>
</feature>
<proteinExistence type="predicted"/>
<reference evidence="3 4" key="1">
    <citation type="submission" date="2021-05" db="EMBL/GenBank/DDBJ databases">
        <title>Novel Bacillus species.</title>
        <authorList>
            <person name="Liu G."/>
        </authorList>
    </citation>
    <scope>NUCLEOTIDE SEQUENCE [LARGE SCALE GENOMIC DNA]</scope>
    <source>
        <strain evidence="3 4">FJAT-49705</strain>
    </source>
</reference>
<gene>
    <name evidence="3" type="ORF">KHA94_08895</name>
</gene>
<dbReference type="SUPFAM" id="SSF53187">
    <property type="entry name" value="Zn-dependent exopeptidases"/>
    <property type="match status" value="1"/>
</dbReference>
<evidence type="ECO:0000256" key="1">
    <source>
        <dbReference type="ARBA" id="ARBA00022801"/>
    </source>
</evidence>
<dbReference type="PROSITE" id="PS51724">
    <property type="entry name" value="SPOR"/>
    <property type="match status" value="1"/>
</dbReference>
<dbReference type="CDD" id="cd02696">
    <property type="entry name" value="MurNAc-LAA"/>
    <property type="match status" value="1"/>
</dbReference>
<dbReference type="Gene3D" id="3.40.630.40">
    <property type="entry name" value="Zn-dependent exopeptidases"/>
    <property type="match status" value="1"/>
</dbReference>
<dbReference type="SMART" id="SM00646">
    <property type="entry name" value="Ami_3"/>
    <property type="match status" value="1"/>
</dbReference>
<dbReference type="EMBL" id="JAGYPM010000002">
    <property type="protein sequence ID" value="MBS4190319.1"/>
    <property type="molecule type" value="Genomic_DNA"/>
</dbReference>
<dbReference type="SUPFAM" id="SSF110997">
    <property type="entry name" value="Sporulation related repeat"/>
    <property type="match status" value="1"/>
</dbReference>
<keyword evidence="1" id="KW-0378">Hydrolase</keyword>
<dbReference type="InterPro" id="IPR007730">
    <property type="entry name" value="SPOR-like_dom"/>
</dbReference>
<organism evidence="3 4">
    <name type="scientific">Cytobacillus citreus</name>
    <dbReference type="NCBI Taxonomy" id="2833586"/>
    <lineage>
        <taxon>Bacteria</taxon>
        <taxon>Bacillati</taxon>
        <taxon>Bacillota</taxon>
        <taxon>Bacilli</taxon>
        <taxon>Bacillales</taxon>
        <taxon>Bacillaceae</taxon>
        <taxon>Cytobacillus</taxon>
    </lineage>
</organism>
<keyword evidence="4" id="KW-1185">Reference proteome</keyword>
<protein>
    <submittedName>
        <fullName evidence="3">N-acetylmuramoyl-L-alanine amidase</fullName>
    </submittedName>
</protein>
<dbReference type="RefSeq" id="WP_213101776.1">
    <property type="nucleotide sequence ID" value="NZ_JAGYPM010000002.1"/>
</dbReference>
<dbReference type="InterPro" id="IPR050695">
    <property type="entry name" value="N-acetylmuramoyl_amidase_3"/>
</dbReference>
<evidence type="ECO:0000313" key="3">
    <source>
        <dbReference type="EMBL" id="MBS4190319.1"/>
    </source>
</evidence>
<evidence type="ECO:0000259" key="2">
    <source>
        <dbReference type="PROSITE" id="PS51724"/>
    </source>
</evidence>
<evidence type="ECO:0000313" key="4">
    <source>
        <dbReference type="Proteomes" id="UP000681027"/>
    </source>
</evidence>
<dbReference type="Pfam" id="PF01520">
    <property type="entry name" value="Amidase_3"/>
    <property type="match status" value="1"/>
</dbReference>
<dbReference type="PANTHER" id="PTHR30404:SF0">
    <property type="entry name" value="N-ACETYLMURAMOYL-L-ALANINE AMIDASE AMIC"/>
    <property type="match status" value="1"/>
</dbReference>
<dbReference type="Proteomes" id="UP000681027">
    <property type="component" value="Unassembled WGS sequence"/>
</dbReference>
<accession>A0ABS5NS88</accession>
<comment type="caution">
    <text evidence="3">The sequence shown here is derived from an EMBL/GenBank/DDBJ whole genome shotgun (WGS) entry which is preliminary data.</text>
</comment>
<dbReference type="InterPro" id="IPR036680">
    <property type="entry name" value="SPOR-like_sf"/>
</dbReference>
<name>A0ABS5NS88_9BACI</name>
<dbReference type="PANTHER" id="PTHR30404">
    <property type="entry name" value="N-ACETYLMURAMOYL-L-ALANINE AMIDASE"/>
    <property type="match status" value="1"/>
</dbReference>
<dbReference type="Pfam" id="PF05036">
    <property type="entry name" value="SPOR"/>
    <property type="match status" value="1"/>
</dbReference>
<sequence>MKIMLDAGHGYHTAGKRSPDGLREYDFNRAVTNYAKEALENYENVIVYFAHSDERDIPLKERTNQANQLKVDSYVAIHANAFGSTWNNANGIETYIHPSKPKEAYELAQKIQHNLVISTGLNNRGVKTADFHVLRETKMTAVLVECGFMTNRNEAELLRSDKYRQTCAEAIVKAVVDQYKLKSETNSKRSPSPTKTPTKTGLYKVQVGAYKDKKKADELAEALQKLGYSSYVYYE</sequence>
<dbReference type="InterPro" id="IPR002508">
    <property type="entry name" value="MurNAc-LAA_cat"/>
</dbReference>